<dbReference type="CDD" id="cd05009">
    <property type="entry name" value="SIS_GlmS_GlmD_2"/>
    <property type="match status" value="1"/>
</dbReference>
<evidence type="ECO:0000313" key="2">
    <source>
        <dbReference type="EMBL" id="MBB3089178.1"/>
    </source>
</evidence>
<dbReference type="InterPro" id="IPR035490">
    <property type="entry name" value="GlmS/FrlB_SIS"/>
</dbReference>
<proteinExistence type="predicted"/>
<evidence type="ECO:0000313" key="3">
    <source>
        <dbReference type="Proteomes" id="UP000577707"/>
    </source>
</evidence>
<dbReference type="InterPro" id="IPR001347">
    <property type="entry name" value="SIS_dom"/>
</dbReference>
<comment type="caution">
    <text evidence="2">The sequence shown here is derived from an EMBL/GenBank/DDBJ whole genome shotgun (WGS) entry which is preliminary data.</text>
</comment>
<sequence length="306" mass="32511">MTASAPTTHLAAEIATQPANWMAARGTAERYAQALPKAGEKVAVIGCGTSLYMAQAYAALREGHGLGVTDAWTPTEARIDRGYDRLLAITRSGTTTEVVDLLADVQGKIPATVISSSPGTPALELAEPILTPEVDERSVVQTRFATTTLAMLRWHLGQDLSRAAEQAQQIIDAGESGFGPELTAEQITFVGRGWTNGVAQEAALKLRESAQLWTESYPMMEYRHGPLSISAPGRVVWALGDLVPGFAEDVATTGADLLHEEIDPLAELVRVHLLCVARARGAGLDPDAPRNLTRSIILSPPAAQSA</sequence>
<reference evidence="2 3" key="1">
    <citation type="submission" date="2020-08" db="EMBL/GenBank/DDBJ databases">
        <title>Genomic Encyclopedia of Type Strains, Phase III (KMG-III): the genomes of soil and plant-associated and newly described type strains.</title>
        <authorList>
            <person name="Whitman W."/>
        </authorList>
    </citation>
    <scope>NUCLEOTIDE SEQUENCE [LARGE SCALE GENOMIC DNA]</scope>
    <source>
        <strain evidence="2 3">CECT 3302</strain>
    </source>
</reference>
<dbReference type="Gene3D" id="3.40.50.10490">
    <property type="entry name" value="Glucose-6-phosphate isomerase like protein, domain 1"/>
    <property type="match status" value="2"/>
</dbReference>
<dbReference type="AlphaFoldDB" id="A0A7W5A486"/>
<dbReference type="EMBL" id="JACHXG010000004">
    <property type="protein sequence ID" value="MBB3089178.1"/>
    <property type="molecule type" value="Genomic_DNA"/>
</dbReference>
<accession>A0A7W5A486</accession>
<name>A0A7W5A486_9ACTN</name>
<dbReference type="InterPro" id="IPR046348">
    <property type="entry name" value="SIS_dom_sf"/>
</dbReference>
<feature type="domain" description="SIS" evidence="1">
    <location>
        <begin position="31"/>
        <end position="166"/>
    </location>
</feature>
<keyword evidence="3" id="KW-1185">Reference proteome</keyword>
<dbReference type="GO" id="GO:0097367">
    <property type="term" value="F:carbohydrate derivative binding"/>
    <property type="evidence" value="ECO:0007669"/>
    <property type="project" value="InterPro"/>
</dbReference>
<dbReference type="SUPFAM" id="SSF53697">
    <property type="entry name" value="SIS domain"/>
    <property type="match status" value="1"/>
</dbReference>
<dbReference type="RefSeq" id="WP_183544968.1">
    <property type="nucleotide sequence ID" value="NZ_BMQT01000002.1"/>
</dbReference>
<gene>
    <name evidence="2" type="ORF">FHS12_002124</name>
</gene>
<dbReference type="PANTHER" id="PTHR10937">
    <property type="entry name" value="GLUCOSAMINE--FRUCTOSE-6-PHOSPHATE AMINOTRANSFERASE, ISOMERIZING"/>
    <property type="match status" value="1"/>
</dbReference>
<dbReference type="GO" id="GO:1901135">
    <property type="term" value="P:carbohydrate derivative metabolic process"/>
    <property type="evidence" value="ECO:0007669"/>
    <property type="project" value="InterPro"/>
</dbReference>
<dbReference type="PROSITE" id="PS51464">
    <property type="entry name" value="SIS"/>
    <property type="match status" value="1"/>
</dbReference>
<dbReference type="Proteomes" id="UP000577707">
    <property type="component" value="Unassembled WGS sequence"/>
</dbReference>
<organism evidence="2 3">
    <name type="scientific">Nocardioides albus</name>
    <dbReference type="NCBI Taxonomy" id="1841"/>
    <lineage>
        <taxon>Bacteria</taxon>
        <taxon>Bacillati</taxon>
        <taxon>Actinomycetota</taxon>
        <taxon>Actinomycetes</taxon>
        <taxon>Propionibacteriales</taxon>
        <taxon>Nocardioidaceae</taxon>
        <taxon>Nocardioides</taxon>
    </lineage>
</organism>
<protein>
    <submittedName>
        <fullName evidence="2">Fructoselysine-6-P-deglycase FrlB-like protein</fullName>
    </submittedName>
</protein>
<evidence type="ECO:0000259" key="1">
    <source>
        <dbReference type="PROSITE" id="PS51464"/>
    </source>
</evidence>